<evidence type="ECO:0000313" key="3">
    <source>
        <dbReference type="Proteomes" id="UP001152759"/>
    </source>
</evidence>
<dbReference type="SMART" id="SM00848">
    <property type="entry name" value="Inhibitor_I29"/>
    <property type="match status" value="1"/>
</dbReference>
<dbReference type="AlphaFoldDB" id="A0A9P0AIF7"/>
<reference evidence="2" key="1">
    <citation type="submission" date="2021-12" db="EMBL/GenBank/DDBJ databases">
        <authorList>
            <person name="King R."/>
        </authorList>
    </citation>
    <scope>NUCLEOTIDE SEQUENCE</scope>
</reference>
<sequence length="196" mass="21621">MECDPKGPDPQSCSGHCNALWGRVPLYNIPWTRGECQKGICVCTFNAQELNPLMLQTCDQKWCVYCSGGSSAPATCPSQRSMAEQKIKAKISCLSVGQRFEVFKETYGRKYGSQAEEKYRFEVFKANLATIDELQAEGGGSVSFGIGPYADRTTTFRYVSSSFPVEANEASKARTKLAVQVPQNSVKNAFNSMLLH</sequence>
<dbReference type="EMBL" id="OU963870">
    <property type="protein sequence ID" value="CAH0395290.1"/>
    <property type="molecule type" value="Genomic_DNA"/>
</dbReference>
<dbReference type="InterPro" id="IPR038765">
    <property type="entry name" value="Papain-like_cys_pep_sf"/>
</dbReference>
<gene>
    <name evidence="2" type="ORF">BEMITA_LOCUS13493</name>
</gene>
<feature type="domain" description="Cathepsin propeptide inhibitor" evidence="1">
    <location>
        <begin position="100"/>
        <end position="157"/>
    </location>
</feature>
<dbReference type="Proteomes" id="UP001152759">
    <property type="component" value="Chromosome 9"/>
</dbReference>
<organism evidence="2 3">
    <name type="scientific">Bemisia tabaci</name>
    <name type="common">Sweetpotato whitefly</name>
    <name type="synonym">Aleurodes tabaci</name>
    <dbReference type="NCBI Taxonomy" id="7038"/>
    <lineage>
        <taxon>Eukaryota</taxon>
        <taxon>Metazoa</taxon>
        <taxon>Ecdysozoa</taxon>
        <taxon>Arthropoda</taxon>
        <taxon>Hexapoda</taxon>
        <taxon>Insecta</taxon>
        <taxon>Pterygota</taxon>
        <taxon>Neoptera</taxon>
        <taxon>Paraneoptera</taxon>
        <taxon>Hemiptera</taxon>
        <taxon>Sternorrhyncha</taxon>
        <taxon>Aleyrodoidea</taxon>
        <taxon>Aleyrodidae</taxon>
        <taxon>Aleyrodinae</taxon>
        <taxon>Bemisia</taxon>
    </lineage>
</organism>
<accession>A0A9P0AIF7</accession>
<dbReference type="Pfam" id="PF08246">
    <property type="entry name" value="Inhibitor_I29"/>
    <property type="match status" value="1"/>
</dbReference>
<evidence type="ECO:0000259" key="1">
    <source>
        <dbReference type="SMART" id="SM00848"/>
    </source>
</evidence>
<keyword evidence="3" id="KW-1185">Reference proteome</keyword>
<dbReference type="InterPro" id="IPR013201">
    <property type="entry name" value="Prot_inhib_I29"/>
</dbReference>
<dbReference type="Gene3D" id="1.10.287.2250">
    <property type="match status" value="1"/>
</dbReference>
<name>A0A9P0AIF7_BEMTA</name>
<protein>
    <recommendedName>
        <fullName evidence="1">Cathepsin propeptide inhibitor domain-containing protein</fullName>
    </recommendedName>
</protein>
<evidence type="ECO:0000313" key="2">
    <source>
        <dbReference type="EMBL" id="CAH0395290.1"/>
    </source>
</evidence>
<dbReference type="SUPFAM" id="SSF54001">
    <property type="entry name" value="Cysteine proteinases"/>
    <property type="match status" value="1"/>
</dbReference>
<proteinExistence type="predicted"/>